<keyword evidence="2 3" id="KW-0728">SH3 domain</keyword>
<dbReference type="Gene3D" id="2.30.30.40">
    <property type="entry name" value="SH3 Domains"/>
    <property type="match status" value="1"/>
</dbReference>
<dbReference type="Pfam" id="PF00595">
    <property type="entry name" value="PDZ"/>
    <property type="match status" value="1"/>
</dbReference>
<accession>A0AA36DHH3</accession>
<dbReference type="InterPro" id="IPR008144">
    <property type="entry name" value="Guanylate_kin-like_dom"/>
</dbReference>
<sequence length="800" mass="90299">MRLVQHRAPEYLSVEWRPSFSSSLSSFSSRRSSCEMSKSVSIPQALSELRKGSTLRRKSTTSKRKVPNAKLPLAGFVIFIATRSGRILIYGTPADRANLSVGDEIIGVNDWVPDGKTREEVVDHVQQCIKTRTIQLRVRRRIDDTIETDLKLGLAKVTDVFLVSVEQSHIKGVLKVLEKRYPDAQKFDMETIAQQPNDFPGLHNGRAVSAEPGDRHADLDVREKQRNRQIEREFLRSSLRSSKKLRSLENKNEVRPNGEQASDLEKGYHNPTFNDAVLKRGSGENNNSGIGLKQVMVSVDRLAEHLSKMEGREEDGQLLRKYFLSDTAKRALEQAATHAQLPSTSTQQLPGEPIDGKPTKIVVIRKDADSYLGATVRNEGERVIVGRVVRGGVAERTSAFREGDELLEINGTPLKGKTVAEVCDLMRVLSGELRFLVSPCPEAETPQTTTYVQHLRALFDYDPEDDVYVPCKELALKFQRGDILHVINTTDENWWQAYREGDDPHHSLAGLVPSSSFHQQVVMYTDELEKEQRPKTRKEARKRLPEVLKVLRRRKSNDLKPADEAAIATGVGYHSDLLTYEEVVLHLARSDRKRPIVLCGPEGVGCLELRQSLLESDKLRFGGVVPHTTRQPVAGEISGTHYHFVSRQQFQDEAKAGHFVEWGEFEKHLYGTSAAEIRSVIAKGATCILTLKPESLAAIRNADLQPFIIFVAPPSLIVLRRQKELERARRADNTPPVRDEQLKNILTHGKAMEQKFGHLFDHIVVNMDFERSLAELRTVIRKVENEPQWVPANWMPPEQL</sequence>
<comment type="similarity">
    <text evidence="1">Belongs to the MAGUK family.</text>
</comment>
<evidence type="ECO:0000256" key="1">
    <source>
        <dbReference type="ARBA" id="ARBA00007014"/>
    </source>
</evidence>
<feature type="compositionally biased region" description="Basic and acidic residues" evidence="4">
    <location>
        <begin position="212"/>
        <end position="225"/>
    </location>
</feature>
<dbReference type="InterPro" id="IPR001452">
    <property type="entry name" value="SH3_domain"/>
</dbReference>
<evidence type="ECO:0000313" key="8">
    <source>
        <dbReference type="EMBL" id="CAJ0586426.1"/>
    </source>
</evidence>
<dbReference type="SMART" id="SM00326">
    <property type="entry name" value="SH3"/>
    <property type="match status" value="1"/>
</dbReference>
<dbReference type="Pfam" id="PF07653">
    <property type="entry name" value="SH3_2"/>
    <property type="match status" value="1"/>
</dbReference>
<evidence type="ECO:0000256" key="2">
    <source>
        <dbReference type="ARBA" id="ARBA00022443"/>
    </source>
</evidence>
<dbReference type="CDD" id="cd00071">
    <property type="entry name" value="GMPK"/>
    <property type="match status" value="1"/>
</dbReference>
<dbReference type="Proteomes" id="UP001177023">
    <property type="component" value="Unassembled WGS sequence"/>
</dbReference>
<dbReference type="InterPro" id="IPR050716">
    <property type="entry name" value="MAGUK"/>
</dbReference>
<feature type="non-terminal residue" evidence="8">
    <location>
        <position position="800"/>
    </location>
</feature>
<dbReference type="PROSITE" id="PS50002">
    <property type="entry name" value="SH3"/>
    <property type="match status" value="1"/>
</dbReference>
<evidence type="ECO:0000259" key="6">
    <source>
        <dbReference type="PROSITE" id="PS50052"/>
    </source>
</evidence>
<name>A0AA36DHH3_9BILA</name>
<feature type="domain" description="PDZ" evidence="7">
    <location>
        <begin position="361"/>
        <end position="441"/>
    </location>
</feature>
<dbReference type="EMBL" id="CATQJA010002708">
    <property type="protein sequence ID" value="CAJ0586426.1"/>
    <property type="molecule type" value="Genomic_DNA"/>
</dbReference>
<dbReference type="PANTHER" id="PTHR23122">
    <property type="entry name" value="MEMBRANE-ASSOCIATED GUANYLATE KINASE MAGUK"/>
    <property type="match status" value="1"/>
</dbReference>
<dbReference type="InterPro" id="IPR027417">
    <property type="entry name" value="P-loop_NTPase"/>
</dbReference>
<dbReference type="SUPFAM" id="SSF52540">
    <property type="entry name" value="P-loop containing nucleoside triphosphate hydrolases"/>
    <property type="match status" value="1"/>
</dbReference>
<feature type="region of interest" description="Disordered" evidence="4">
    <location>
        <begin position="334"/>
        <end position="356"/>
    </location>
</feature>
<dbReference type="SMART" id="SM00072">
    <property type="entry name" value="GuKc"/>
    <property type="match status" value="1"/>
</dbReference>
<dbReference type="InterPro" id="IPR008145">
    <property type="entry name" value="GK/Ca_channel_bsu"/>
</dbReference>
<evidence type="ECO:0000259" key="5">
    <source>
        <dbReference type="PROSITE" id="PS50002"/>
    </source>
</evidence>
<dbReference type="CDD" id="cd12036">
    <property type="entry name" value="SH3_MPP5"/>
    <property type="match status" value="1"/>
</dbReference>
<feature type="domain" description="Guanylate kinase-like" evidence="6">
    <location>
        <begin position="593"/>
        <end position="781"/>
    </location>
</feature>
<dbReference type="InterPro" id="IPR035601">
    <property type="entry name" value="MPP5_SH3"/>
</dbReference>
<feature type="region of interest" description="Disordered" evidence="4">
    <location>
        <begin position="205"/>
        <end position="225"/>
    </location>
</feature>
<proteinExistence type="inferred from homology"/>
<reference evidence="8" key="1">
    <citation type="submission" date="2023-06" db="EMBL/GenBank/DDBJ databases">
        <authorList>
            <person name="Delattre M."/>
        </authorList>
    </citation>
    <scope>NUCLEOTIDE SEQUENCE</scope>
    <source>
        <strain evidence="8">AF72</strain>
    </source>
</reference>
<dbReference type="SUPFAM" id="SSF50156">
    <property type="entry name" value="PDZ domain-like"/>
    <property type="match status" value="2"/>
</dbReference>
<dbReference type="InterPro" id="IPR036028">
    <property type="entry name" value="SH3-like_dom_sf"/>
</dbReference>
<feature type="domain" description="SH3" evidence="5">
    <location>
        <begin position="450"/>
        <end position="522"/>
    </location>
</feature>
<evidence type="ECO:0000313" key="9">
    <source>
        <dbReference type="Proteomes" id="UP001177023"/>
    </source>
</evidence>
<dbReference type="SMART" id="SM00228">
    <property type="entry name" value="PDZ"/>
    <property type="match status" value="2"/>
</dbReference>
<dbReference type="PROSITE" id="PS50052">
    <property type="entry name" value="GUANYLATE_KINASE_2"/>
    <property type="match status" value="1"/>
</dbReference>
<protein>
    <submittedName>
        <fullName evidence="8">Uncharacterized protein</fullName>
    </submittedName>
</protein>
<evidence type="ECO:0000259" key="7">
    <source>
        <dbReference type="PROSITE" id="PS50106"/>
    </source>
</evidence>
<dbReference type="SUPFAM" id="SSF50044">
    <property type="entry name" value="SH3-domain"/>
    <property type="match status" value="1"/>
</dbReference>
<feature type="compositionally biased region" description="Polar residues" evidence="4">
    <location>
        <begin position="340"/>
        <end position="349"/>
    </location>
</feature>
<keyword evidence="9" id="KW-1185">Reference proteome</keyword>
<evidence type="ECO:0000256" key="3">
    <source>
        <dbReference type="PROSITE-ProRule" id="PRU00192"/>
    </source>
</evidence>
<feature type="compositionally biased region" description="Basic and acidic residues" evidence="4">
    <location>
        <begin position="246"/>
        <end position="256"/>
    </location>
</feature>
<dbReference type="Pfam" id="PF00625">
    <property type="entry name" value="Guanylate_kin"/>
    <property type="match status" value="1"/>
</dbReference>
<comment type="caution">
    <text evidence="8">The sequence shown here is derived from an EMBL/GenBank/DDBJ whole genome shotgun (WGS) entry which is preliminary data.</text>
</comment>
<dbReference type="InterPro" id="IPR001478">
    <property type="entry name" value="PDZ"/>
</dbReference>
<gene>
    <name evidence="8" type="ORF">MSPICULIGERA_LOCUS24431</name>
</gene>
<evidence type="ECO:0000256" key="4">
    <source>
        <dbReference type="SAM" id="MobiDB-lite"/>
    </source>
</evidence>
<dbReference type="Gene3D" id="2.30.42.10">
    <property type="match status" value="2"/>
</dbReference>
<dbReference type="PROSITE" id="PS50106">
    <property type="entry name" value="PDZ"/>
    <property type="match status" value="1"/>
</dbReference>
<dbReference type="InterPro" id="IPR036034">
    <property type="entry name" value="PDZ_sf"/>
</dbReference>
<dbReference type="Gene3D" id="3.40.50.300">
    <property type="entry name" value="P-loop containing nucleotide triphosphate hydrolases"/>
    <property type="match status" value="1"/>
</dbReference>
<organism evidence="8 9">
    <name type="scientific">Mesorhabditis spiculigera</name>
    <dbReference type="NCBI Taxonomy" id="96644"/>
    <lineage>
        <taxon>Eukaryota</taxon>
        <taxon>Metazoa</taxon>
        <taxon>Ecdysozoa</taxon>
        <taxon>Nematoda</taxon>
        <taxon>Chromadorea</taxon>
        <taxon>Rhabditida</taxon>
        <taxon>Rhabditina</taxon>
        <taxon>Rhabditomorpha</taxon>
        <taxon>Rhabditoidea</taxon>
        <taxon>Rhabditidae</taxon>
        <taxon>Mesorhabditinae</taxon>
        <taxon>Mesorhabditis</taxon>
    </lineage>
</organism>
<feature type="region of interest" description="Disordered" evidence="4">
    <location>
        <begin position="245"/>
        <end position="272"/>
    </location>
</feature>
<dbReference type="AlphaFoldDB" id="A0AA36DHH3"/>